<evidence type="ECO:0000313" key="7">
    <source>
        <dbReference type="EMBL" id="CUT18015.1"/>
    </source>
</evidence>
<comment type="similarity">
    <text evidence="2 5">Belongs to the pseudouridine synthase TruB family. Type 1 subfamily.</text>
</comment>
<reference evidence="8" key="1">
    <citation type="submission" date="2015-11" db="EMBL/GenBank/DDBJ databases">
        <authorList>
            <person name="Seth-Smith H.M.B."/>
        </authorList>
    </citation>
    <scope>NUCLEOTIDE SEQUENCE [LARGE SCALE GENOMIC DNA]</scope>
    <source>
        <strain evidence="8">2013Ark11</strain>
    </source>
</reference>
<dbReference type="EMBL" id="LN906597">
    <property type="protein sequence ID" value="CUT18015.1"/>
    <property type="molecule type" value="Genomic_DNA"/>
</dbReference>
<comment type="function">
    <text evidence="5">Responsible for synthesis of pseudouridine from uracil-55 in the psi GC loop of transfer RNAs.</text>
</comment>
<dbReference type="PATRIC" id="fig|1561003.3.peg.1239"/>
<dbReference type="GO" id="GO:0160148">
    <property type="term" value="F:tRNA pseudouridine(55) synthase activity"/>
    <property type="evidence" value="ECO:0007669"/>
    <property type="project" value="UniProtKB-EC"/>
</dbReference>
<keyword evidence="3 5" id="KW-0819">tRNA processing</keyword>
<dbReference type="Proteomes" id="UP000198651">
    <property type="component" value="Chromosome I"/>
</dbReference>
<evidence type="ECO:0000256" key="3">
    <source>
        <dbReference type="ARBA" id="ARBA00022694"/>
    </source>
</evidence>
<evidence type="ECO:0000313" key="8">
    <source>
        <dbReference type="Proteomes" id="UP000198651"/>
    </source>
</evidence>
<dbReference type="GO" id="GO:1990481">
    <property type="term" value="P:mRNA pseudouridine synthesis"/>
    <property type="evidence" value="ECO:0007669"/>
    <property type="project" value="TreeGrafter"/>
</dbReference>
<evidence type="ECO:0000256" key="4">
    <source>
        <dbReference type="ARBA" id="ARBA00023235"/>
    </source>
</evidence>
<dbReference type="InterPro" id="IPR014780">
    <property type="entry name" value="tRNA_psdUridine_synth_TruB"/>
</dbReference>
<protein>
    <recommendedName>
        <fullName evidence="5">tRNA pseudouridine synthase B</fullName>
        <ecNumber evidence="5">5.4.99.25</ecNumber>
    </recommendedName>
    <alternativeName>
        <fullName evidence="5">tRNA pseudouridine(55) synthase</fullName>
        <shortName evidence="5">Psi55 synthase</shortName>
    </alternativeName>
    <alternativeName>
        <fullName evidence="5">tRNA pseudouridylate synthase</fullName>
    </alternativeName>
    <alternativeName>
        <fullName evidence="5">tRNA-uridine isomerase</fullName>
    </alternativeName>
</protein>
<organism evidence="7 8">
    <name type="scientific">Candidatus Ichthyocystis hellenicum</name>
    <dbReference type="NCBI Taxonomy" id="1561003"/>
    <lineage>
        <taxon>Bacteria</taxon>
        <taxon>Pseudomonadati</taxon>
        <taxon>Pseudomonadota</taxon>
        <taxon>Betaproteobacteria</taxon>
        <taxon>Burkholderiales</taxon>
        <taxon>Candidatus Ichthyocystis</taxon>
    </lineage>
</organism>
<dbReference type="PANTHER" id="PTHR13767">
    <property type="entry name" value="TRNA-PSEUDOURIDINE SYNTHASE"/>
    <property type="match status" value="1"/>
</dbReference>
<dbReference type="InterPro" id="IPR002501">
    <property type="entry name" value="PsdUridine_synth_N"/>
</dbReference>
<proteinExistence type="inferred from homology"/>
<keyword evidence="8" id="KW-1185">Reference proteome</keyword>
<accession>A0A0S4M4R4</accession>
<dbReference type="PANTHER" id="PTHR13767:SF2">
    <property type="entry name" value="PSEUDOURIDYLATE SYNTHASE TRUB1"/>
    <property type="match status" value="1"/>
</dbReference>
<dbReference type="SUPFAM" id="SSF55120">
    <property type="entry name" value="Pseudouridine synthase"/>
    <property type="match status" value="1"/>
</dbReference>
<feature type="domain" description="Pseudouridine synthase II N-terminal" evidence="6">
    <location>
        <begin position="30"/>
        <end position="177"/>
    </location>
</feature>
<evidence type="ECO:0000256" key="1">
    <source>
        <dbReference type="ARBA" id="ARBA00000385"/>
    </source>
</evidence>
<evidence type="ECO:0000259" key="6">
    <source>
        <dbReference type="Pfam" id="PF01509"/>
    </source>
</evidence>
<dbReference type="STRING" id="1561003.Ark11_1205"/>
<dbReference type="Pfam" id="PF01509">
    <property type="entry name" value="TruB_N"/>
    <property type="match status" value="1"/>
</dbReference>
<dbReference type="EC" id="5.4.99.25" evidence="5"/>
<name>A0A0S4M4R4_9BURK</name>
<feature type="active site" description="Nucleophile" evidence="5">
    <location>
        <position position="45"/>
    </location>
</feature>
<keyword evidence="4 5" id="KW-0413">Isomerase</keyword>
<dbReference type="GO" id="GO:0031119">
    <property type="term" value="P:tRNA pseudouridine synthesis"/>
    <property type="evidence" value="ECO:0007669"/>
    <property type="project" value="UniProtKB-UniRule"/>
</dbReference>
<evidence type="ECO:0000256" key="2">
    <source>
        <dbReference type="ARBA" id="ARBA00005642"/>
    </source>
</evidence>
<gene>
    <name evidence="5 7" type="primary">truB</name>
    <name evidence="7" type="ORF">Ark11_1205</name>
</gene>
<evidence type="ECO:0000256" key="5">
    <source>
        <dbReference type="HAMAP-Rule" id="MF_01080"/>
    </source>
</evidence>
<comment type="catalytic activity">
    <reaction evidence="1 5">
        <text>uridine(55) in tRNA = pseudouridine(55) in tRNA</text>
        <dbReference type="Rhea" id="RHEA:42532"/>
        <dbReference type="Rhea" id="RHEA-COMP:10101"/>
        <dbReference type="Rhea" id="RHEA-COMP:10102"/>
        <dbReference type="ChEBI" id="CHEBI:65314"/>
        <dbReference type="ChEBI" id="CHEBI:65315"/>
        <dbReference type="EC" id="5.4.99.25"/>
    </reaction>
</comment>
<dbReference type="NCBIfam" id="TIGR00431">
    <property type="entry name" value="TruB"/>
    <property type="match status" value="1"/>
</dbReference>
<dbReference type="CDD" id="cd02573">
    <property type="entry name" value="PseudoU_synth_EcTruB"/>
    <property type="match status" value="1"/>
</dbReference>
<dbReference type="HAMAP" id="MF_01080">
    <property type="entry name" value="TruB_bact"/>
    <property type="match status" value="1"/>
</dbReference>
<dbReference type="GO" id="GO:0003723">
    <property type="term" value="F:RNA binding"/>
    <property type="evidence" value="ECO:0007669"/>
    <property type="project" value="InterPro"/>
</dbReference>
<dbReference type="AlphaFoldDB" id="A0A0S4M4R4"/>
<dbReference type="Gene3D" id="3.30.2350.10">
    <property type="entry name" value="Pseudouridine synthase"/>
    <property type="match status" value="1"/>
</dbReference>
<dbReference type="InterPro" id="IPR020103">
    <property type="entry name" value="PsdUridine_synth_cat_dom_sf"/>
</dbReference>
<sequence length="232" mass="26073">MKNNRDSVDGVLLFNKPVGFTSNDAVQKIKHLFCAKKVGHTGTLDPLASGLMIICFGRATKFFNELVSKQKSYVAQIILGEKRDTGDREGEVSQVSYHQPDLVDVRRAVYSFLGPVEQVVPSYSAVKRNGLPLYGWVRRGIPVERPRRQVDINGIILSRYSYPVIDIIVYCGKGTYIRTLAEDIGSSLGCCAYLGQLTRTMVGRHRILHATHLKELELSSLEERRAMLLQLY</sequence>